<keyword evidence="2" id="KW-0539">Nucleus</keyword>
<evidence type="ECO:0000256" key="3">
    <source>
        <dbReference type="PROSITE-ProRule" id="PRU00042"/>
    </source>
</evidence>
<feature type="region of interest" description="Disordered" evidence="4">
    <location>
        <begin position="186"/>
        <end position="253"/>
    </location>
</feature>
<feature type="domain" description="C2H2-type" evidence="5">
    <location>
        <begin position="371"/>
        <end position="394"/>
    </location>
</feature>
<dbReference type="InterPro" id="IPR046341">
    <property type="entry name" value="SET_dom_sf"/>
</dbReference>
<dbReference type="PANTHER" id="PTHR16516:SF7">
    <property type="entry name" value="PR DOMAIN ZINC FINGER PROTEIN 8"/>
    <property type="match status" value="1"/>
</dbReference>
<keyword evidence="3" id="KW-0479">Metal-binding</keyword>
<dbReference type="SUPFAM" id="SSF82199">
    <property type="entry name" value="SET domain"/>
    <property type="match status" value="1"/>
</dbReference>
<evidence type="ECO:0000256" key="2">
    <source>
        <dbReference type="ARBA" id="ARBA00023242"/>
    </source>
</evidence>
<organism evidence="6 7">
    <name type="scientific">Sinocyclocheilus anshuiensis</name>
    <dbReference type="NCBI Taxonomy" id="1608454"/>
    <lineage>
        <taxon>Eukaryota</taxon>
        <taxon>Metazoa</taxon>
        <taxon>Chordata</taxon>
        <taxon>Craniata</taxon>
        <taxon>Vertebrata</taxon>
        <taxon>Euteleostomi</taxon>
        <taxon>Actinopterygii</taxon>
        <taxon>Neopterygii</taxon>
        <taxon>Teleostei</taxon>
        <taxon>Ostariophysi</taxon>
        <taxon>Cypriniformes</taxon>
        <taxon>Cyprinidae</taxon>
        <taxon>Cyprininae</taxon>
        <taxon>Sinocyclocheilus</taxon>
    </lineage>
</organism>
<dbReference type="GO" id="GO:0014003">
    <property type="term" value="P:oligodendrocyte development"/>
    <property type="evidence" value="ECO:0007669"/>
    <property type="project" value="TreeGrafter"/>
</dbReference>
<evidence type="ECO:0000256" key="1">
    <source>
        <dbReference type="ARBA" id="ARBA00004123"/>
    </source>
</evidence>
<dbReference type="PROSITE" id="PS50157">
    <property type="entry name" value="ZINC_FINGER_C2H2_2"/>
    <property type="match status" value="2"/>
</dbReference>
<dbReference type="GO" id="GO:0006355">
    <property type="term" value="P:regulation of DNA-templated transcription"/>
    <property type="evidence" value="ECO:0007669"/>
    <property type="project" value="TreeGrafter"/>
</dbReference>
<evidence type="ECO:0000259" key="5">
    <source>
        <dbReference type="PROSITE" id="PS50157"/>
    </source>
</evidence>
<evidence type="ECO:0000313" key="7">
    <source>
        <dbReference type="Proteomes" id="UP000472260"/>
    </source>
</evidence>
<dbReference type="PANTHER" id="PTHR16516">
    <property type="entry name" value="AGAP007109-PA"/>
    <property type="match status" value="1"/>
</dbReference>
<feature type="compositionally biased region" description="Polar residues" evidence="4">
    <location>
        <begin position="186"/>
        <end position="205"/>
    </location>
</feature>
<dbReference type="AlphaFoldDB" id="A0A671PKU6"/>
<dbReference type="Gene3D" id="2.170.270.10">
    <property type="entry name" value="SET domain"/>
    <property type="match status" value="1"/>
</dbReference>
<name>A0A671PKU6_9TELE</name>
<dbReference type="PROSITE" id="PS00028">
    <property type="entry name" value="ZINC_FINGER_C2H2_1"/>
    <property type="match status" value="1"/>
</dbReference>
<dbReference type="GO" id="GO:0008270">
    <property type="term" value="F:zinc ion binding"/>
    <property type="evidence" value="ECO:0007669"/>
    <property type="project" value="UniProtKB-KW"/>
</dbReference>
<evidence type="ECO:0000256" key="4">
    <source>
        <dbReference type="SAM" id="MobiDB-lite"/>
    </source>
</evidence>
<dbReference type="GO" id="GO:0005634">
    <property type="term" value="C:nucleus"/>
    <property type="evidence" value="ECO:0007669"/>
    <property type="project" value="UniProtKB-SubCell"/>
</dbReference>
<comment type="subcellular location">
    <subcellularLocation>
        <location evidence="1">Nucleus</location>
    </subcellularLocation>
</comment>
<reference evidence="6" key="1">
    <citation type="submission" date="2025-08" db="UniProtKB">
        <authorList>
            <consortium name="Ensembl"/>
        </authorList>
    </citation>
    <scope>IDENTIFICATION</scope>
</reference>
<feature type="compositionally biased region" description="Polar residues" evidence="4">
    <location>
        <begin position="218"/>
        <end position="232"/>
    </location>
</feature>
<sequence length="394" mass="44922">VLGPCALTHTSLCDSIAFIACKFFAIRSYVHRYCLAKRWSSFNTRYVGTQRGMLSEEQNLEAYMKNGHLFFRAFKDIPENTELLVWYGRDLTKLLGLSTEQKNTKGFICSECKQRFLFEFPLLAHKRFFFIKKPASFLKELTLPEMYSVNTDESDGKPSSFDTHGDEKVLVKKFCVNEVNRCSWSSASKKPFSEGQNSPCSQPQCHDNRTTDPDNQDLKSSTTVTKSAFTTRVSKDVQGDKNNKSAFMQPSHTMPDIPLMSTSFTSDLIPNRTSVLPAILPLNFHSSALLNMDLPKQLALLPSANMWSRTSQLQRPQATRLQSLLTPSLSSLGLPIQNWFAKCNLSFQMTSDLVQHMRSDERQSRVRDERLKCPICNATFREHHHLSRHVTSHT</sequence>
<feature type="domain" description="C2H2-type" evidence="5">
    <location>
        <begin position="107"/>
        <end position="134"/>
    </location>
</feature>
<dbReference type="Gene3D" id="3.30.160.60">
    <property type="entry name" value="Classic Zinc Finger"/>
    <property type="match status" value="1"/>
</dbReference>
<dbReference type="Proteomes" id="UP000472260">
    <property type="component" value="Unassembled WGS sequence"/>
</dbReference>
<evidence type="ECO:0000313" key="6">
    <source>
        <dbReference type="Ensembl" id="ENSSANP00000059635.1"/>
    </source>
</evidence>
<dbReference type="InterPro" id="IPR052296">
    <property type="entry name" value="TR-Histone_Methyltrans"/>
</dbReference>
<reference evidence="6" key="2">
    <citation type="submission" date="2025-09" db="UniProtKB">
        <authorList>
            <consortium name="Ensembl"/>
        </authorList>
    </citation>
    <scope>IDENTIFICATION</scope>
</reference>
<dbReference type="InterPro" id="IPR036236">
    <property type="entry name" value="Znf_C2H2_sf"/>
</dbReference>
<dbReference type="Ensembl" id="ENSSANT00000063441.1">
    <property type="protein sequence ID" value="ENSSANP00000059635.1"/>
    <property type="gene ID" value="ENSSANG00000029808.1"/>
</dbReference>
<accession>A0A671PKU6</accession>
<dbReference type="InterPro" id="IPR001214">
    <property type="entry name" value="SET_dom"/>
</dbReference>
<dbReference type="InterPro" id="IPR013087">
    <property type="entry name" value="Znf_C2H2_type"/>
</dbReference>
<protein>
    <submittedName>
        <fullName evidence="6">Si:dkeyp-41f9.4</fullName>
    </submittedName>
</protein>
<proteinExistence type="predicted"/>
<keyword evidence="3" id="KW-0862">Zinc</keyword>
<feature type="compositionally biased region" description="Basic and acidic residues" evidence="4">
    <location>
        <begin position="233"/>
        <end position="243"/>
    </location>
</feature>
<dbReference type="Pfam" id="PF21549">
    <property type="entry name" value="PRDM2_PR"/>
    <property type="match status" value="1"/>
</dbReference>
<keyword evidence="3" id="KW-0863">Zinc-finger</keyword>
<dbReference type="SUPFAM" id="SSF57667">
    <property type="entry name" value="beta-beta-alpha zinc fingers"/>
    <property type="match status" value="1"/>
</dbReference>
<keyword evidence="7" id="KW-1185">Reference proteome</keyword>